<evidence type="ECO:0000313" key="4">
    <source>
        <dbReference type="EMBL" id="KAK7676072.1"/>
    </source>
</evidence>
<dbReference type="AlphaFoldDB" id="A0AAW0F9J2"/>
<feature type="compositionally biased region" description="Basic and acidic residues" evidence="1">
    <location>
        <begin position="1136"/>
        <end position="1153"/>
    </location>
</feature>
<sequence length="1256" mass="142279">MTTVFLRSGIGHSPWFQTARDVRESDETKIRDYKEDIDTLLVFGALFSAVITALTIESYKSLTPDPAELTLQVMVHISQQLSSYTTTGRVSNSSIPAFILPDATDFAPSNPIIITNVAWFGSLTISLMAASYGMLVKQWLREYLAYRDASPIARLRVRLFRYPALAEWKVFEIVAMLPLLLQIALGLFFLGLCFFASSIHPAVKWTIIPLVVIWASLFLIATFAPIFSSRCPYKTTFLKDIMKRLRRVIFIVLHKVKNPSANAPPGPEEEDDLGKRSDSDLDVVARTDSLHQDDGLIAPALVDLGRQLPGPDVVTFLFAVLRNRDPRIERKQVDCLVDLHQISIPLLGAATTALIASLRLEYTRQAATREQSSQSADQSDFEWAQDALSILLSALRNPLLARPSQAVTDYLSIVPPHFIDTLIDPVMDNTCYSEEQRMAFFKLLIHYIDPSSGDAKDPRPLNLHNLSERGWNHVAKVFESLIFPRVLATSDSLIAREWNHDIKLGFRGLFGVCDHDVPADVSTRIHESFTDEELIEQLLSPITASYISGHTTEVTFYLFRLFPNELSGLSEDSWRDVQNMLIVVLEKELEHQELDHQKEIDADSRTTPVVWEKSILSAIHVLLSMSQFPRSDKAMEMVIRCFDFDCEGLLDALPGGIAETFTHLIPLLWHVLTGQPTVDIEESWAEDSIDGQSQLDAAMWNVAISLHRVLKSDGSKDNEQRLALRIMFMCAKASEPQTFSNATRTRIDELMQSHTRRIVDMLPTERGRLTDYALSAFWEIMRLLDHSQTLSIIKHLYPTTYAHEVAEKLLEVWSSIQSSKSQNITNIPLGGTEILILNPFIVSHIDDSLVFGGDARSHYMDKLQPLVQLVPNEHASHTIKRLAWRMITFEHPDWPEWVKSYLSEAIKVFLNTSELHECIKFTMCWNAPRLVMLLASHIHDQLDPFQFPLELGTWMKEADIMCDNASMLRPFSQNPEPLVPQEAETFLMRLIASSGIDKPVLTCTTDHNFWSGSEKPPPRYPCVSLALRILRYHLGPKGVDIPTGDICAILDLSNLEKEVWDDVSAAAAEIIARKDWEAYEEHIFGGLMAFGRIRMKATMILLADSPYPFFTSLSYEVLDQTPFFLWDECPELEQDDREKLERQRQSRIEEGRRNSRLGLPTGDGAVRGTRTQDSRSVNTQIETISDDHKENHSIVEETDTCHGGSKDQTARRSNVDEDVKHDDVQQGEKQEQEQDMPIYPTEVNGEGEYTLTLSSF</sequence>
<feature type="transmembrane region" description="Helical" evidence="2">
    <location>
        <begin position="207"/>
        <end position="227"/>
    </location>
</feature>
<evidence type="ECO:0000256" key="1">
    <source>
        <dbReference type="SAM" id="MobiDB-lite"/>
    </source>
</evidence>
<dbReference type="EMBL" id="JASBNA010000137">
    <property type="protein sequence ID" value="KAK7676072.1"/>
    <property type="molecule type" value="Genomic_DNA"/>
</dbReference>
<feature type="compositionally biased region" description="Basic and acidic residues" evidence="1">
    <location>
        <begin position="1204"/>
        <end position="1232"/>
    </location>
</feature>
<accession>A0AAW0F9J2</accession>
<name>A0AAW0F9J2_9APHY</name>
<keyword evidence="2" id="KW-0472">Membrane</keyword>
<dbReference type="Pfam" id="PF20153">
    <property type="entry name" value="DUF6535"/>
    <property type="match status" value="1"/>
</dbReference>
<reference evidence="4 5" key="1">
    <citation type="submission" date="2022-09" db="EMBL/GenBank/DDBJ databases">
        <authorList>
            <person name="Palmer J.M."/>
        </authorList>
    </citation>
    <scope>NUCLEOTIDE SEQUENCE [LARGE SCALE GENOMIC DNA]</scope>
    <source>
        <strain evidence="4 5">DSM 7382</strain>
    </source>
</reference>
<comment type="caution">
    <text evidence="4">The sequence shown here is derived from an EMBL/GenBank/DDBJ whole genome shotgun (WGS) entry which is preliminary data.</text>
</comment>
<protein>
    <recommendedName>
        <fullName evidence="3">DUF6535 domain-containing protein</fullName>
    </recommendedName>
</protein>
<gene>
    <name evidence="4" type="ORF">QCA50_020971</name>
</gene>
<dbReference type="InterPro" id="IPR045338">
    <property type="entry name" value="DUF6535"/>
</dbReference>
<feature type="region of interest" description="Disordered" evidence="1">
    <location>
        <begin position="1135"/>
        <end position="1256"/>
    </location>
</feature>
<feature type="compositionally biased region" description="Basic and acidic residues" evidence="1">
    <location>
        <begin position="1185"/>
        <end position="1195"/>
    </location>
</feature>
<feature type="compositionally biased region" description="Polar residues" evidence="1">
    <location>
        <begin position="1169"/>
        <end position="1183"/>
    </location>
</feature>
<evidence type="ECO:0000256" key="2">
    <source>
        <dbReference type="SAM" id="Phobius"/>
    </source>
</evidence>
<keyword evidence="5" id="KW-1185">Reference proteome</keyword>
<keyword evidence="2" id="KW-0812">Transmembrane</keyword>
<feature type="transmembrane region" description="Helical" evidence="2">
    <location>
        <begin position="173"/>
        <end position="195"/>
    </location>
</feature>
<feature type="domain" description="DUF6535" evidence="3">
    <location>
        <begin position="15"/>
        <end position="196"/>
    </location>
</feature>
<organism evidence="4 5">
    <name type="scientific">Cerrena zonata</name>
    <dbReference type="NCBI Taxonomy" id="2478898"/>
    <lineage>
        <taxon>Eukaryota</taxon>
        <taxon>Fungi</taxon>
        <taxon>Dikarya</taxon>
        <taxon>Basidiomycota</taxon>
        <taxon>Agaricomycotina</taxon>
        <taxon>Agaricomycetes</taxon>
        <taxon>Polyporales</taxon>
        <taxon>Cerrenaceae</taxon>
        <taxon>Cerrena</taxon>
    </lineage>
</organism>
<feature type="transmembrane region" description="Helical" evidence="2">
    <location>
        <begin position="117"/>
        <end position="135"/>
    </location>
</feature>
<dbReference type="Proteomes" id="UP001385951">
    <property type="component" value="Unassembled WGS sequence"/>
</dbReference>
<evidence type="ECO:0000313" key="5">
    <source>
        <dbReference type="Proteomes" id="UP001385951"/>
    </source>
</evidence>
<evidence type="ECO:0000259" key="3">
    <source>
        <dbReference type="Pfam" id="PF20153"/>
    </source>
</evidence>
<proteinExistence type="predicted"/>
<keyword evidence="2" id="KW-1133">Transmembrane helix</keyword>
<feature type="transmembrane region" description="Helical" evidence="2">
    <location>
        <begin position="39"/>
        <end position="56"/>
    </location>
</feature>